<proteinExistence type="predicted"/>
<feature type="transmembrane region" description="Helical" evidence="6">
    <location>
        <begin position="936"/>
        <end position="957"/>
    </location>
</feature>
<feature type="transmembrane region" description="Helical" evidence="6">
    <location>
        <begin position="291"/>
        <end position="314"/>
    </location>
</feature>
<feature type="transmembrane region" description="Helical" evidence="6">
    <location>
        <begin position="1481"/>
        <end position="1503"/>
    </location>
</feature>
<feature type="transmembrane region" description="Helical" evidence="6">
    <location>
        <begin position="574"/>
        <end position="596"/>
    </location>
</feature>
<feature type="transmembrane region" description="Helical" evidence="6">
    <location>
        <begin position="977"/>
        <end position="998"/>
    </location>
</feature>
<dbReference type="PANTHER" id="PTHR30250">
    <property type="entry name" value="PST FAMILY PREDICTED COLANIC ACID TRANSPORTER"/>
    <property type="match status" value="1"/>
</dbReference>
<comment type="subcellular location">
    <subcellularLocation>
        <location evidence="1">Cell membrane</location>
        <topology evidence="1">Multi-pass membrane protein</topology>
    </subcellularLocation>
</comment>
<evidence type="ECO:0000256" key="6">
    <source>
        <dbReference type="SAM" id="Phobius"/>
    </source>
</evidence>
<feature type="transmembrane region" description="Helical" evidence="6">
    <location>
        <begin position="169"/>
        <end position="196"/>
    </location>
</feature>
<accession>A0A6B1D6D7</accession>
<feature type="transmembrane region" description="Helical" evidence="6">
    <location>
        <begin position="1301"/>
        <end position="1324"/>
    </location>
</feature>
<feature type="transmembrane region" description="Helical" evidence="6">
    <location>
        <begin position="1112"/>
        <end position="1133"/>
    </location>
</feature>
<feature type="transmembrane region" description="Helical" evidence="6">
    <location>
        <begin position="20"/>
        <end position="39"/>
    </location>
</feature>
<organism evidence="7">
    <name type="scientific">Caldilineaceae bacterium SB0661_bin_32</name>
    <dbReference type="NCBI Taxonomy" id="2605255"/>
    <lineage>
        <taxon>Bacteria</taxon>
        <taxon>Bacillati</taxon>
        <taxon>Chloroflexota</taxon>
        <taxon>Caldilineae</taxon>
        <taxon>Caldilineales</taxon>
        <taxon>Caldilineaceae</taxon>
    </lineage>
</organism>
<keyword evidence="4 6" id="KW-1133">Transmembrane helix</keyword>
<dbReference type="InterPro" id="IPR002797">
    <property type="entry name" value="Polysacc_synth"/>
</dbReference>
<feature type="transmembrane region" description="Helical" evidence="6">
    <location>
        <begin position="437"/>
        <end position="464"/>
    </location>
</feature>
<dbReference type="GO" id="GO:0005886">
    <property type="term" value="C:plasma membrane"/>
    <property type="evidence" value="ECO:0007669"/>
    <property type="project" value="UniProtKB-SubCell"/>
</dbReference>
<feature type="transmembrane region" description="Helical" evidence="6">
    <location>
        <begin position="208"/>
        <end position="229"/>
    </location>
</feature>
<gene>
    <name evidence="7" type="ORF">F4X14_09055</name>
</gene>
<keyword evidence="2" id="KW-1003">Cell membrane</keyword>
<sequence>MSPLRLTNIMHLLRRFRPDLLALALLSLLPLIWFGPVLFTGKTLLPYDNLYQFEPWQSLQPEIAPHNELLSDLVLENAVWKLHVRRTLQQRELPLWNPQLFTGAPFFAAGQSSAAYPLSALFYILPIEAAFGWFTAIQLAIAGANAYLLGRVLKLRPAAALFSGIAFQFSGFLIVSVVFTMVIAAASWLPLLLAIIERVIQKQEKKGVTGFRPIPYVAAGVGAVGLVVLAGHPEFLYYTLLAAGIFTAVRLLVAWRRLHGRGGTLNSNNPADDAASRDSTGRRPLQALAKIAAWLLLVPVLGLAAGAVQLLPLFELVQQNFREGSASYQQVVEWAWPDRHILTFLLPDIFGNPSHHHWFDLWAFRWQPATVNRLGEASDTIFWGIKNYVEGGNYVGVSTWLLAALAVGVSLAPALRRARGEEPDTARPAHRHLRAPTLLFASLAVVSLLFAFGTPLYALLFYGLPGWDQLHSPFRWVFPFTLAMSVLGGIGLEQALYFRASAGDDRFAAIGRIRIRFKWFIGFLAFSSFAAGLAALLAVAVSYLVPAPFVNLAQRVVESSDLAQAAFADGRMFWGYQSFGLARFGAFATFGGLLLWRLARVNRNAAEGGGTPADMPRNPTIKGRLVTALPYAFVALLALDLFAVHGSFNPAAEPSLSPLRNVPPVVQYINQRENAGSSSEIQYASFRFSTFDAPGSKTFNANVGMYYGWQDIRGYDSIIPKQYVDLMNRVADQSGELLYNRIAPIYASGSSANGHNPFAALENPLLDLLGVKYLLTELVVPNSDTWRKVHEDDALRVYENLEAFPRAFIATEAVVLPSAEQPLLDADLRRTVFIEEAPSADDALIPSSPETADTSISRYTANTVFVDVNLSDRGWLVLTDAYFSGWKAYLRPFGGNENDEQELTIQRANSAFRTVYLPESGQWTVRFTYSPMSFKLGLYISFLATMLSLLLLLWWVWGRFYRPEATAGEARTVAKNSVVPMGLNLANRVIYFAFAMLYVRILGPEGTGQYAWVIAVYGIFEILSRYGLGTLVTREVAADKSKSSLYLTNVLSLRTLLWAVSIVLMGLTVGGSRIASFLGAADGGGGVLAGLWKSFLEMTTSWAGTELTWEAATPIGTVEMQAVAVFALVMLVANWSDAFSSLFNAFEKMEYPAGLGIAMALLQVTLGALVLLLGWGIVGLAFVALVVNLVQLIWLTRLVRSTLFRPQWKWDWALQKSMLATSGPLMINHLLATVFWRIDIWILRPVVGAASVGLYSVALKYLDGLNIIPSTFTLAVFPLMSRLARQEGAALLRSYTLSVRLLLMVSLPLAAAVTLLAQPLIYLLGGVQFAAGSSEVAVISARVCQLLGETFWGVDCGALGARSGSVLALQVIIWSIPVGFVNSVTQYVLIAADQQRYLTKAFAFGVAFNLAGNLLLIPLFSFIGAAVVTIFSEVCLLLLFARRVHRDVGTVAWPDLIWRPLVAAVGMGVILYGFSAAGVNVWLAILPSLAGYAAVLALTGGFADADLKVAVKGLLQNRLGWQGQEEAEAA</sequence>
<feature type="transmembrane region" description="Helical" evidence="6">
    <location>
        <begin position="1422"/>
        <end position="1444"/>
    </location>
</feature>
<evidence type="ECO:0000256" key="4">
    <source>
        <dbReference type="ARBA" id="ARBA00022989"/>
    </source>
</evidence>
<evidence type="ECO:0000256" key="3">
    <source>
        <dbReference type="ARBA" id="ARBA00022692"/>
    </source>
</evidence>
<feature type="transmembrane region" description="Helical" evidence="6">
    <location>
        <begin position="397"/>
        <end position="416"/>
    </location>
</feature>
<feature type="transmembrane region" description="Helical" evidence="6">
    <location>
        <begin position="1010"/>
        <end position="1026"/>
    </location>
</feature>
<dbReference type="EMBL" id="VXMH01000043">
    <property type="protein sequence ID" value="MYC95109.1"/>
    <property type="molecule type" value="Genomic_DNA"/>
</dbReference>
<protein>
    <submittedName>
        <fullName evidence="7">Oligosaccharide flippase family protein</fullName>
    </submittedName>
</protein>
<keyword evidence="3 6" id="KW-0812">Transmembrane</keyword>
<dbReference type="PANTHER" id="PTHR30250:SF11">
    <property type="entry name" value="O-ANTIGEN TRANSPORTER-RELATED"/>
    <property type="match status" value="1"/>
</dbReference>
<feature type="transmembrane region" description="Helical" evidence="6">
    <location>
        <begin position="1456"/>
        <end position="1475"/>
    </location>
</feature>
<feature type="transmembrane region" description="Helical" evidence="6">
    <location>
        <begin position="131"/>
        <end position="149"/>
    </location>
</feature>
<feature type="transmembrane region" description="Helical" evidence="6">
    <location>
        <begin position="1258"/>
        <end position="1280"/>
    </location>
</feature>
<feature type="transmembrane region" description="Helical" evidence="6">
    <location>
        <begin position="519"/>
        <end position="545"/>
    </location>
</feature>
<feature type="transmembrane region" description="Helical" evidence="6">
    <location>
        <begin position="1046"/>
        <end position="1067"/>
    </location>
</feature>
<feature type="transmembrane region" description="Helical" evidence="6">
    <location>
        <begin position="104"/>
        <end position="124"/>
    </location>
</feature>
<feature type="transmembrane region" description="Helical" evidence="6">
    <location>
        <begin position="235"/>
        <end position="253"/>
    </location>
</feature>
<evidence type="ECO:0000256" key="2">
    <source>
        <dbReference type="ARBA" id="ARBA00022475"/>
    </source>
</evidence>
<evidence type="ECO:0000313" key="7">
    <source>
        <dbReference type="EMBL" id="MYC95109.1"/>
    </source>
</evidence>
<dbReference type="InterPro" id="IPR050833">
    <property type="entry name" value="Poly_Biosynth_Transport"/>
</dbReference>
<feature type="transmembrane region" description="Helical" evidence="6">
    <location>
        <begin position="1177"/>
        <end position="1196"/>
    </location>
</feature>
<reference evidence="7" key="1">
    <citation type="submission" date="2019-09" db="EMBL/GenBank/DDBJ databases">
        <title>Characterisation of the sponge microbiome using genome-centric metagenomics.</title>
        <authorList>
            <person name="Engelberts J.P."/>
            <person name="Robbins S.J."/>
            <person name="De Goeij J.M."/>
            <person name="Aranda M."/>
            <person name="Bell S.C."/>
            <person name="Webster N.S."/>
        </authorList>
    </citation>
    <scope>NUCLEOTIDE SEQUENCE</scope>
    <source>
        <strain evidence="7">SB0661_bin_32</strain>
    </source>
</reference>
<keyword evidence="5 6" id="KW-0472">Membrane</keyword>
<evidence type="ECO:0000256" key="5">
    <source>
        <dbReference type="ARBA" id="ARBA00023136"/>
    </source>
</evidence>
<dbReference type="Pfam" id="PF01943">
    <property type="entry name" value="Polysacc_synt"/>
    <property type="match status" value="2"/>
</dbReference>
<feature type="transmembrane region" description="Helical" evidence="6">
    <location>
        <begin position="476"/>
        <end position="498"/>
    </location>
</feature>
<comment type="caution">
    <text evidence="7">The sequence shown here is derived from an EMBL/GenBank/DDBJ whole genome shotgun (WGS) entry which is preliminary data.</text>
</comment>
<feature type="transmembrane region" description="Helical" evidence="6">
    <location>
        <begin position="1153"/>
        <end position="1171"/>
    </location>
</feature>
<feature type="transmembrane region" description="Helical" evidence="6">
    <location>
        <begin position="1217"/>
        <end position="1238"/>
    </location>
</feature>
<feature type="transmembrane region" description="Helical" evidence="6">
    <location>
        <begin position="1367"/>
        <end position="1390"/>
    </location>
</feature>
<name>A0A6B1D6D7_9CHLR</name>
<evidence type="ECO:0000256" key="1">
    <source>
        <dbReference type="ARBA" id="ARBA00004651"/>
    </source>
</evidence>
<dbReference type="CDD" id="cd13128">
    <property type="entry name" value="MATE_Wzx_like"/>
    <property type="match status" value="1"/>
</dbReference>